<evidence type="ECO:0000256" key="6">
    <source>
        <dbReference type="ARBA" id="ARBA00023239"/>
    </source>
</evidence>
<dbReference type="SUPFAM" id="SSF51604">
    <property type="entry name" value="Enolase C-terminal domain-like"/>
    <property type="match status" value="1"/>
</dbReference>
<feature type="non-terminal residue" evidence="9">
    <location>
        <position position="1"/>
    </location>
</feature>
<dbReference type="GO" id="GO:0006096">
    <property type="term" value="P:glycolytic process"/>
    <property type="evidence" value="ECO:0007669"/>
    <property type="project" value="UniProtKB-UniPathway"/>
</dbReference>
<dbReference type="PRINTS" id="PR00148">
    <property type="entry name" value="ENOLASE"/>
</dbReference>
<dbReference type="SUPFAM" id="SSF54826">
    <property type="entry name" value="Enolase N-terminal domain-like"/>
    <property type="match status" value="1"/>
</dbReference>
<keyword evidence="6" id="KW-0456">Lyase</keyword>
<name>X0YCK1_9ZZZZ</name>
<dbReference type="InterPro" id="IPR029017">
    <property type="entry name" value="Enolase-like_N"/>
</dbReference>
<dbReference type="InterPro" id="IPR020811">
    <property type="entry name" value="Enolase_N"/>
</dbReference>
<evidence type="ECO:0000259" key="8">
    <source>
        <dbReference type="SMART" id="SM01193"/>
    </source>
</evidence>
<dbReference type="Pfam" id="PF03952">
    <property type="entry name" value="Enolase_N"/>
    <property type="match status" value="1"/>
</dbReference>
<evidence type="ECO:0000256" key="5">
    <source>
        <dbReference type="ARBA" id="ARBA00023152"/>
    </source>
</evidence>
<proteinExistence type="inferred from homology"/>
<reference evidence="9" key="1">
    <citation type="journal article" date="2014" name="Front. Microbiol.">
        <title>High frequency of phylogenetically diverse reductive dehalogenase-homologous genes in deep subseafloor sedimentary metagenomes.</title>
        <authorList>
            <person name="Kawai M."/>
            <person name="Futagami T."/>
            <person name="Toyoda A."/>
            <person name="Takaki Y."/>
            <person name="Nishi S."/>
            <person name="Hori S."/>
            <person name="Arai W."/>
            <person name="Tsubouchi T."/>
            <person name="Morono Y."/>
            <person name="Uchiyama I."/>
            <person name="Ito T."/>
            <person name="Fujiyama A."/>
            <person name="Inagaki F."/>
            <person name="Takami H."/>
        </authorList>
    </citation>
    <scope>NUCLEOTIDE SEQUENCE</scope>
    <source>
        <strain evidence="9">Expedition CK06-06</strain>
    </source>
</reference>
<feature type="non-terminal residue" evidence="9">
    <location>
        <position position="253"/>
    </location>
</feature>
<dbReference type="PANTHER" id="PTHR11902">
    <property type="entry name" value="ENOLASE"/>
    <property type="match status" value="1"/>
</dbReference>
<dbReference type="EC" id="4.2.1.11" evidence="3"/>
<organism evidence="9">
    <name type="scientific">marine sediment metagenome</name>
    <dbReference type="NCBI Taxonomy" id="412755"/>
    <lineage>
        <taxon>unclassified sequences</taxon>
        <taxon>metagenomes</taxon>
        <taxon>ecological metagenomes</taxon>
    </lineage>
</organism>
<evidence type="ECO:0000256" key="3">
    <source>
        <dbReference type="ARBA" id="ARBA00012058"/>
    </source>
</evidence>
<dbReference type="Gene3D" id="3.20.20.120">
    <property type="entry name" value="Enolase-like C-terminal domain"/>
    <property type="match status" value="1"/>
</dbReference>
<evidence type="ECO:0000313" key="9">
    <source>
        <dbReference type="EMBL" id="GAG34561.1"/>
    </source>
</evidence>
<keyword evidence="4" id="KW-0460">Magnesium</keyword>
<protein>
    <recommendedName>
        <fullName evidence="3">phosphopyruvate hydratase</fullName>
        <ecNumber evidence="3">4.2.1.11</ecNumber>
    </recommendedName>
</protein>
<dbReference type="SMART" id="SM01192">
    <property type="entry name" value="Enolase_C"/>
    <property type="match status" value="1"/>
</dbReference>
<dbReference type="Pfam" id="PF00113">
    <property type="entry name" value="Enolase_C"/>
    <property type="match status" value="1"/>
</dbReference>
<keyword evidence="5" id="KW-0324">Glycolysis</keyword>
<dbReference type="PANTHER" id="PTHR11902:SF1">
    <property type="entry name" value="ENOLASE"/>
    <property type="match status" value="1"/>
</dbReference>
<dbReference type="Gene3D" id="3.30.390.10">
    <property type="entry name" value="Enolase-like, N-terminal domain"/>
    <property type="match status" value="1"/>
</dbReference>
<dbReference type="SMART" id="SM01193">
    <property type="entry name" value="Enolase_N"/>
    <property type="match status" value="1"/>
</dbReference>
<comment type="pathway">
    <text evidence="1">Carbohydrate degradation; glycolysis; pyruvate from D-glyceraldehyde 3-phosphate: step 4/5.</text>
</comment>
<comment type="caution">
    <text evidence="9">The sequence shown here is derived from an EMBL/GenBank/DDBJ whole genome shotgun (WGS) entry which is preliminary data.</text>
</comment>
<accession>X0YCK1</accession>
<evidence type="ECO:0000256" key="4">
    <source>
        <dbReference type="ARBA" id="ARBA00022842"/>
    </source>
</evidence>
<dbReference type="EMBL" id="BARS01040328">
    <property type="protein sequence ID" value="GAG34561.1"/>
    <property type="molecule type" value="Genomic_DNA"/>
</dbReference>
<dbReference type="InterPro" id="IPR020810">
    <property type="entry name" value="Enolase_C"/>
</dbReference>
<dbReference type="AlphaFoldDB" id="X0YCK1"/>
<gene>
    <name evidence="9" type="ORF">S01H1_61497</name>
</gene>
<feature type="domain" description="Enolase N-terminal" evidence="8">
    <location>
        <begin position="1"/>
        <end position="78"/>
    </location>
</feature>
<dbReference type="GO" id="GO:0000287">
    <property type="term" value="F:magnesium ion binding"/>
    <property type="evidence" value="ECO:0007669"/>
    <property type="project" value="InterPro"/>
</dbReference>
<dbReference type="UniPathway" id="UPA00109">
    <property type="reaction ID" value="UER00187"/>
</dbReference>
<dbReference type="GO" id="GO:0000015">
    <property type="term" value="C:phosphopyruvate hydratase complex"/>
    <property type="evidence" value="ECO:0007669"/>
    <property type="project" value="InterPro"/>
</dbReference>
<sequence>TRFNGMGVLKVVANVNKIIGPKIIGIDAAYQGKLDQLLIDLDATPDKANLGANAILSVSQAVLEASAISYKMPIYAYIQAKYQIADKNSGLPTPIFNLINGGKHGAGNLDFQEFHIVPTTRKNYHQALECGGEIYQALKKALIYRGAIHSVGDEGGFAPNLFTNMDALEILMEAIGATEYQFGRDVFLGLDAAANFFFKNGKYTIKDRAQPFNRKEMIKYYVDLNNQYRLFSLEDALYEDDWDGWAELTQTIR</sequence>
<evidence type="ECO:0000259" key="7">
    <source>
        <dbReference type="SMART" id="SM01192"/>
    </source>
</evidence>
<evidence type="ECO:0000256" key="1">
    <source>
        <dbReference type="ARBA" id="ARBA00005031"/>
    </source>
</evidence>
<feature type="domain" description="Enolase C-terminal TIM barrel" evidence="7">
    <location>
        <begin position="88"/>
        <end position="253"/>
    </location>
</feature>
<comment type="similarity">
    <text evidence="2">Belongs to the enolase family.</text>
</comment>
<evidence type="ECO:0000256" key="2">
    <source>
        <dbReference type="ARBA" id="ARBA00009604"/>
    </source>
</evidence>
<dbReference type="InterPro" id="IPR000941">
    <property type="entry name" value="Enolase"/>
</dbReference>
<dbReference type="InterPro" id="IPR036849">
    <property type="entry name" value="Enolase-like_C_sf"/>
</dbReference>
<dbReference type="GO" id="GO:0004634">
    <property type="term" value="F:phosphopyruvate hydratase activity"/>
    <property type="evidence" value="ECO:0007669"/>
    <property type="project" value="UniProtKB-EC"/>
</dbReference>